<feature type="region of interest" description="Disordered" evidence="1">
    <location>
        <begin position="49"/>
        <end position="82"/>
    </location>
</feature>
<gene>
    <name evidence="2" type="ORF">JK360_34965</name>
</gene>
<protein>
    <submittedName>
        <fullName evidence="2">Uncharacterized protein</fullName>
    </submittedName>
</protein>
<name>A0ABS1N317_9ACTN</name>
<organism evidence="2 3">
    <name type="scientific">Streptomyces siderophoricus</name>
    <dbReference type="NCBI Taxonomy" id="2802281"/>
    <lineage>
        <taxon>Bacteria</taxon>
        <taxon>Bacillati</taxon>
        <taxon>Actinomycetota</taxon>
        <taxon>Actinomycetes</taxon>
        <taxon>Kitasatosporales</taxon>
        <taxon>Streptomycetaceae</taxon>
        <taxon>Streptomyces</taxon>
    </lineage>
</organism>
<accession>A0ABS1N317</accession>
<proteinExistence type="predicted"/>
<evidence type="ECO:0000313" key="3">
    <source>
        <dbReference type="Proteomes" id="UP000629371"/>
    </source>
</evidence>
<dbReference type="EMBL" id="JAERRI010000028">
    <property type="protein sequence ID" value="MBL1094459.1"/>
    <property type="molecule type" value="Genomic_DNA"/>
</dbReference>
<reference evidence="2 3" key="1">
    <citation type="submission" date="2021-01" db="EMBL/GenBank/DDBJ databases">
        <title>WGS of actinomycetes isolated from Thailand.</title>
        <authorList>
            <person name="Thawai C."/>
        </authorList>
    </citation>
    <scope>NUCLEOTIDE SEQUENCE [LARGE SCALE GENOMIC DNA]</scope>
    <source>
        <strain evidence="2 3">CH9-7</strain>
    </source>
</reference>
<dbReference type="Proteomes" id="UP000629371">
    <property type="component" value="Unassembled WGS sequence"/>
</dbReference>
<keyword evidence="3" id="KW-1185">Reference proteome</keyword>
<sequence>MGVFVYTDFTSGLMGPHQGEGKLIAGAFADWKDSKNGLVTTYDAKGELLSHGNFSSGPDPDTPTPRRPAASNRGGASSFRCPHRFGAPLLQVFRSGRQGSPLTAGASHFNFLP</sequence>
<evidence type="ECO:0000313" key="2">
    <source>
        <dbReference type="EMBL" id="MBL1094459.1"/>
    </source>
</evidence>
<dbReference type="RefSeq" id="WP_201811093.1">
    <property type="nucleotide sequence ID" value="NZ_JAERRI010000028.1"/>
</dbReference>
<comment type="caution">
    <text evidence="2">The sequence shown here is derived from an EMBL/GenBank/DDBJ whole genome shotgun (WGS) entry which is preliminary data.</text>
</comment>
<evidence type="ECO:0000256" key="1">
    <source>
        <dbReference type="SAM" id="MobiDB-lite"/>
    </source>
</evidence>